<protein>
    <recommendedName>
        <fullName evidence="2">Serine aminopeptidase S33 domain-containing protein</fullName>
    </recommendedName>
</protein>
<dbReference type="OrthoDB" id="2498029at2759"/>
<evidence type="ECO:0000313" key="3">
    <source>
        <dbReference type="EMBL" id="TFJ86525.1"/>
    </source>
</evidence>
<name>A0A4D9DAP3_9STRA</name>
<reference evidence="3 4" key="1">
    <citation type="submission" date="2019-01" db="EMBL/GenBank/DDBJ databases">
        <title>Nuclear Genome Assembly of the Microalgal Biofuel strain Nannochloropsis salina CCMP1776.</title>
        <authorList>
            <person name="Hovde B."/>
        </authorList>
    </citation>
    <scope>NUCLEOTIDE SEQUENCE [LARGE SCALE GENOMIC DNA]</scope>
    <source>
        <strain evidence="3 4">CCMP1776</strain>
    </source>
</reference>
<sequence length="365" mass="40144">MDVSDPLNECLEQHRTEVPWEEPQQAAYVISETHGGRLFTRTWIPKDCVTPASCIFLAHGVNEHIGRYCDLAHSLTAKGHKVFGHDHWGHGLSGGHRGDVEDLNYLIGDLKQLIAAQRDNHRGVPFFIIGHSMGTIVAFHAALELSSEAPSLLHGVIFSGCALVPGPAAASPFGVRFLFCLTKSEWASSAIGGLMARLDPRGPLAPVVESELTRDTKELEALQRDPLHNRGPLLNRTGNQLLQKCREMKERLPHFTLPFLAMHGAADTVTYPEGSRFLFEHAGSTVKTLKIFPALYHEIFLETAADREAVLRDVHAFLEDAVWKKGDTLVEEEQDTRGATGAGEGGRERGDKDMQAFGGQRQAPI</sequence>
<dbReference type="PANTHER" id="PTHR11614">
    <property type="entry name" value="PHOSPHOLIPASE-RELATED"/>
    <property type="match status" value="1"/>
</dbReference>
<gene>
    <name evidence="3" type="ORF">NSK_002182</name>
</gene>
<dbReference type="InterPro" id="IPR051044">
    <property type="entry name" value="MAG_DAG_Lipase"/>
</dbReference>
<evidence type="ECO:0000259" key="2">
    <source>
        <dbReference type="Pfam" id="PF12146"/>
    </source>
</evidence>
<feature type="compositionally biased region" description="Basic and acidic residues" evidence="1">
    <location>
        <begin position="345"/>
        <end position="354"/>
    </location>
</feature>
<dbReference type="Proteomes" id="UP000355283">
    <property type="component" value="Unassembled WGS sequence"/>
</dbReference>
<dbReference type="EMBL" id="SDOX01000008">
    <property type="protein sequence ID" value="TFJ86525.1"/>
    <property type="molecule type" value="Genomic_DNA"/>
</dbReference>
<organism evidence="3 4">
    <name type="scientific">Nannochloropsis salina CCMP1776</name>
    <dbReference type="NCBI Taxonomy" id="1027361"/>
    <lineage>
        <taxon>Eukaryota</taxon>
        <taxon>Sar</taxon>
        <taxon>Stramenopiles</taxon>
        <taxon>Ochrophyta</taxon>
        <taxon>Eustigmatophyceae</taxon>
        <taxon>Eustigmatales</taxon>
        <taxon>Monodopsidaceae</taxon>
        <taxon>Microchloropsis</taxon>
        <taxon>Microchloropsis salina</taxon>
    </lineage>
</organism>
<dbReference type="AlphaFoldDB" id="A0A4D9DAP3"/>
<comment type="caution">
    <text evidence="3">The sequence shown here is derived from an EMBL/GenBank/DDBJ whole genome shotgun (WGS) entry which is preliminary data.</text>
</comment>
<accession>A0A4D9DAP3</accession>
<dbReference type="Pfam" id="PF12146">
    <property type="entry name" value="Hydrolase_4"/>
    <property type="match status" value="1"/>
</dbReference>
<keyword evidence="4" id="KW-1185">Reference proteome</keyword>
<dbReference type="InterPro" id="IPR022742">
    <property type="entry name" value="Hydrolase_4"/>
</dbReference>
<evidence type="ECO:0000256" key="1">
    <source>
        <dbReference type="SAM" id="MobiDB-lite"/>
    </source>
</evidence>
<dbReference type="InterPro" id="IPR029058">
    <property type="entry name" value="AB_hydrolase_fold"/>
</dbReference>
<evidence type="ECO:0000313" key="4">
    <source>
        <dbReference type="Proteomes" id="UP000355283"/>
    </source>
</evidence>
<dbReference type="SUPFAM" id="SSF53474">
    <property type="entry name" value="alpha/beta-Hydrolases"/>
    <property type="match status" value="1"/>
</dbReference>
<proteinExistence type="predicted"/>
<feature type="region of interest" description="Disordered" evidence="1">
    <location>
        <begin position="329"/>
        <end position="365"/>
    </location>
</feature>
<dbReference type="Gene3D" id="3.40.50.1820">
    <property type="entry name" value="alpha/beta hydrolase"/>
    <property type="match status" value="1"/>
</dbReference>
<feature type="domain" description="Serine aminopeptidase S33" evidence="2">
    <location>
        <begin position="51"/>
        <end position="303"/>
    </location>
</feature>